<dbReference type="AlphaFoldDB" id="A0A139HBI9"/>
<gene>
    <name evidence="2" type="ORF">AC578_8901</name>
</gene>
<accession>A0A139HBI9</accession>
<evidence type="ECO:0000313" key="3">
    <source>
        <dbReference type="Proteomes" id="UP000070133"/>
    </source>
</evidence>
<organism evidence="2 3">
    <name type="scientific">Pseudocercospora eumusae</name>
    <dbReference type="NCBI Taxonomy" id="321146"/>
    <lineage>
        <taxon>Eukaryota</taxon>
        <taxon>Fungi</taxon>
        <taxon>Dikarya</taxon>
        <taxon>Ascomycota</taxon>
        <taxon>Pezizomycotina</taxon>
        <taxon>Dothideomycetes</taxon>
        <taxon>Dothideomycetidae</taxon>
        <taxon>Mycosphaerellales</taxon>
        <taxon>Mycosphaerellaceae</taxon>
        <taxon>Pseudocercospora</taxon>
    </lineage>
</organism>
<keyword evidence="1" id="KW-0812">Transmembrane</keyword>
<keyword evidence="1" id="KW-0472">Membrane</keyword>
<evidence type="ECO:0000313" key="2">
    <source>
        <dbReference type="EMBL" id="KXS99802.1"/>
    </source>
</evidence>
<proteinExistence type="predicted"/>
<keyword evidence="1" id="KW-1133">Transmembrane helix</keyword>
<name>A0A139HBI9_9PEZI</name>
<comment type="caution">
    <text evidence="2">The sequence shown here is derived from an EMBL/GenBank/DDBJ whole genome shotgun (WGS) entry which is preliminary data.</text>
</comment>
<dbReference type="EMBL" id="LFZN01000085">
    <property type="protein sequence ID" value="KXS99802.1"/>
    <property type="molecule type" value="Genomic_DNA"/>
</dbReference>
<protein>
    <submittedName>
        <fullName evidence="2">Uncharacterized protein</fullName>
    </submittedName>
</protein>
<feature type="transmembrane region" description="Helical" evidence="1">
    <location>
        <begin position="12"/>
        <end position="35"/>
    </location>
</feature>
<reference evidence="2 3" key="1">
    <citation type="submission" date="2015-07" db="EMBL/GenBank/DDBJ databases">
        <title>Comparative genomics of the Sigatoka disease complex on banana suggests a link between parallel evolutionary changes in Pseudocercospora fijiensis and Pseudocercospora eumusae and increased virulence on the banana host.</title>
        <authorList>
            <person name="Chang T.-C."/>
            <person name="Salvucci A."/>
            <person name="Crous P.W."/>
            <person name="Stergiopoulos I."/>
        </authorList>
    </citation>
    <scope>NUCLEOTIDE SEQUENCE [LARGE SCALE GENOMIC DNA]</scope>
    <source>
        <strain evidence="2 3">CBS 114824</strain>
    </source>
</reference>
<keyword evidence="3" id="KW-1185">Reference proteome</keyword>
<sequence>MGATSAASSTSTMGIALGSALAIAAVVLLICFVAIPRWRKSQLPAADSECQQRPISTGIFAGKRLQTWDPDLERLVGTAPKPVMPVPVPVELRPLPRAVVRGSSDLGD</sequence>
<evidence type="ECO:0000256" key="1">
    <source>
        <dbReference type="SAM" id="Phobius"/>
    </source>
</evidence>
<dbReference type="Proteomes" id="UP000070133">
    <property type="component" value="Unassembled WGS sequence"/>
</dbReference>